<feature type="transmembrane region" description="Helical" evidence="3">
    <location>
        <begin position="267"/>
        <end position="288"/>
    </location>
</feature>
<dbReference type="EMBL" id="DF237056">
    <property type="protein sequence ID" value="GAQ82300.1"/>
    <property type="molecule type" value="Genomic_DNA"/>
</dbReference>
<dbReference type="Gene3D" id="1.10.3730.20">
    <property type="match status" value="1"/>
</dbReference>
<accession>A0A1Y1HUJ1</accession>
<feature type="transmembrane region" description="Helical" evidence="3">
    <location>
        <begin position="97"/>
        <end position="119"/>
    </location>
</feature>
<evidence type="ECO:0000313" key="6">
    <source>
        <dbReference type="Proteomes" id="UP000054558"/>
    </source>
</evidence>
<keyword evidence="3" id="KW-1133">Transmembrane helix</keyword>
<feature type="compositionally biased region" description="Low complexity" evidence="2">
    <location>
        <begin position="371"/>
        <end position="381"/>
    </location>
</feature>
<dbReference type="InterPro" id="IPR000620">
    <property type="entry name" value="EamA_dom"/>
</dbReference>
<feature type="transmembrane region" description="Helical" evidence="3">
    <location>
        <begin position="338"/>
        <end position="355"/>
    </location>
</feature>
<dbReference type="OrthoDB" id="29773at2759"/>
<keyword evidence="6" id="KW-1185">Reference proteome</keyword>
<dbReference type="GO" id="GO:0016020">
    <property type="term" value="C:membrane"/>
    <property type="evidence" value="ECO:0000318"/>
    <property type="project" value="GO_Central"/>
</dbReference>
<gene>
    <name evidence="5" type="ORF">KFL_001070060</name>
</gene>
<proteinExistence type="inferred from homology"/>
<keyword evidence="3" id="KW-0472">Membrane</keyword>
<evidence type="ECO:0000256" key="3">
    <source>
        <dbReference type="SAM" id="Phobius"/>
    </source>
</evidence>
<evidence type="ECO:0000256" key="2">
    <source>
        <dbReference type="SAM" id="MobiDB-lite"/>
    </source>
</evidence>
<feature type="compositionally biased region" description="Polar residues" evidence="2">
    <location>
        <begin position="447"/>
        <end position="460"/>
    </location>
</feature>
<evidence type="ECO:0000313" key="5">
    <source>
        <dbReference type="EMBL" id="GAQ82300.1"/>
    </source>
</evidence>
<feature type="domain" description="EamA" evidence="4">
    <location>
        <begin position="44"/>
        <end position="167"/>
    </location>
</feature>
<protein>
    <recommendedName>
        <fullName evidence="4">EamA domain-containing protein</fullName>
    </recommendedName>
</protein>
<feature type="transmembrane region" description="Helical" evidence="3">
    <location>
        <begin position="49"/>
        <end position="66"/>
    </location>
</feature>
<dbReference type="InterPro" id="IPR037185">
    <property type="entry name" value="EmrE-like"/>
</dbReference>
<name>A0A1Y1HUJ1_KLENI</name>
<sequence>MAPSVGSAASITGLLVFGTTTSLLAKIVYELRGEGSGGEAKYFVKPWTMVTVMFLGMSLSLPLAYMEQWAEEKKAKAEGATPLLEKAHEHSGTWREVFMLGIPTFFDLVATILMNVGLVSVTASVYQMLRGAEMLFAALFAVVFLGRKLNRFHYGGIACCLVGISLVGVASLMSGEGSATHPVTPAQMLLGMGLIVASQSVQAAQITYEDFFMADLNIAPLKIVGFEGLWGSVTMLFVILPIVYFLPGAEGHGLHENTLDTLYMIRHSPVIGGVLLFDMFALLMYNFSGMCVTGHLGAVFRTVLETMRTLFVWLVDLFLFYGPLGLKGLGESWGATSWIQAGGFVVLVSGTLIYSRGDDEDMTAHPPEEAPAVVAEPEQPADVIRPVPKAPSTARQRPSAARAEPIAMSPGTSFYKSSMSLASFSPLSSSVSRSYALSSSHRGAAQMSVSHASPHTSSNV</sequence>
<keyword evidence="3" id="KW-0812">Transmembrane</keyword>
<feature type="transmembrane region" description="Helical" evidence="3">
    <location>
        <begin position="229"/>
        <end position="247"/>
    </location>
</feature>
<dbReference type="Proteomes" id="UP000054558">
    <property type="component" value="Unassembled WGS sequence"/>
</dbReference>
<feature type="region of interest" description="Disordered" evidence="2">
    <location>
        <begin position="435"/>
        <end position="460"/>
    </location>
</feature>
<reference evidence="5 6" key="1">
    <citation type="journal article" date="2014" name="Nat. Commun.">
        <title>Klebsormidium flaccidum genome reveals primary factors for plant terrestrial adaptation.</title>
        <authorList>
            <person name="Hori K."/>
            <person name="Maruyama F."/>
            <person name="Fujisawa T."/>
            <person name="Togashi T."/>
            <person name="Yamamoto N."/>
            <person name="Seo M."/>
            <person name="Sato S."/>
            <person name="Yamada T."/>
            <person name="Mori H."/>
            <person name="Tajima N."/>
            <person name="Moriyama T."/>
            <person name="Ikeuchi M."/>
            <person name="Watanabe M."/>
            <person name="Wada H."/>
            <person name="Kobayashi K."/>
            <person name="Saito M."/>
            <person name="Masuda T."/>
            <person name="Sasaki-Sekimoto Y."/>
            <person name="Mashiguchi K."/>
            <person name="Awai K."/>
            <person name="Shimojima M."/>
            <person name="Masuda S."/>
            <person name="Iwai M."/>
            <person name="Nobusawa T."/>
            <person name="Narise T."/>
            <person name="Kondo S."/>
            <person name="Saito H."/>
            <person name="Sato R."/>
            <person name="Murakawa M."/>
            <person name="Ihara Y."/>
            <person name="Oshima-Yamada Y."/>
            <person name="Ohtaka K."/>
            <person name="Satoh M."/>
            <person name="Sonobe K."/>
            <person name="Ishii M."/>
            <person name="Ohtani R."/>
            <person name="Kanamori-Sato M."/>
            <person name="Honoki R."/>
            <person name="Miyazaki D."/>
            <person name="Mochizuki H."/>
            <person name="Umetsu J."/>
            <person name="Higashi K."/>
            <person name="Shibata D."/>
            <person name="Kamiya Y."/>
            <person name="Sato N."/>
            <person name="Nakamura Y."/>
            <person name="Tabata S."/>
            <person name="Ida S."/>
            <person name="Kurokawa K."/>
            <person name="Ohta H."/>
        </authorList>
    </citation>
    <scope>NUCLEOTIDE SEQUENCE [LARGE SCALE GENOMIC DNA]</scope>
    <source>
        <strain evidence="5 6">NIES-2285</strain>
    </source>
</reference>
<dbReference type="Pfam" id="PF00892">
    <property type="entry name" value="EamA"/>
    <property type="match status" value="1"/>
</dbReference>
<dbReference type="STRING" id="105231.A0A1Y1HUJ1"/>
<comment type="similarity">
    <text evidence="1">Belongs to the drug/metabolite transporter (DMT) superfamily. Plant drug/metabolite exporter (P-DME) (TC 2.A.7.4) family.</text>
</comment>
<feature type="transmembrane region" description="Helical" evidence="3">
    <location>
        <begin position="152"/>
        <end position="174"/>
    </location>
</feature>
<evidence type="ECO:0000256" key="1">
    <source>
        <dbReference type="ARBA" id="ARBA00007635"/>
    </source>
</evidence>
<dbReference type="SUPFAM" id="SSF103481">
    <property type="entry name" value="Multidrug resistance efflux transporter EmrE"/>
    <property type="match status" value="1"/>
</dbReference>
<dbReference type="PANTHER" id="PTHR13146:SF3">
    <property type="entry name" value="EAMA DOMAIN-CONTAINING PROTEIN"/>
    <property type="match status" value="1"/>
</dbReference>
<feature type="region of interest" description="Disordered" evidence="2">
    <location>
        <begin position="371"/>
        <end position="403"/>
    </location>
</feature>
<feature type="transmembrane region" description="Helical" evidence="3">
    <location>
        <begin position="309"/>
        <end position="326"/>
    </location>
</feature>
<evidence type="ECO:0000259" key="4">
    <source>
        <dbReference type="Pfam" id="PF00892"/>
    </source>
</evidence>
<organism evidence="5 6">
    <name type="scientific">Klebsormidium nitens</name>
    <name type="common">Green alga</name>
    <name type="synonym">Ulothrix nitens</name>
    <dbReference type="NCBI Taxonomy" id="105231"/>
    <lineage>
        <taxon>Eukaryota</taxon>
        <taxon>Viridiplantae</taxon>
        <taxon>Streptophyta</taxon>
        <taxon>Klebsormidiophyceae</taxon>
        <taxon>Klebsormidiales</taxon>
        <taxon>Klebsormidiaceae</taxon>
        <taxon>Klebsormidium</taxon>
    </lineage>
</organism>
<dbReference type="AlphaFoldDB" id="A0A1Y1HUJ1"/>
<feature type="transmembrane region" description="Helical" evidence="3">
    <location>
        <begin position="125"/>
        <end position="145"/>
    </location>
</feature>
<feature type="transmembrane region" description="Helical" evidence="3">
    <location>
        <begin position="186"/>
        <end position="208"/>
    </location>
</feature>
<dbReference type="PANTHER" id="PTHR13146">
    <property type="match status" value="1"/>
</dbReference>
<dbReference type="OMA" id="HGANEDF"/>